<keyword evidence="3" id="KW-1003">Cell membrane</keyword>
<dbReference type="Pfam" id="PF12810">
    <property type="entry name" value="ALK_LTK_GRD"/>
    <property type="match status" value="1"/>
</dbReference>
<keyword evidence="4" id="KW-0808">Transferase</keyword>
<evidence type="ECO:0000256" key="5">
    <source>
        <dbReference type="ARBA" id="ARBA00022692"/>
    </source>
</evidence>
<dbReference type="RefSeq" id="XP_001325632.1">
    <property type="nucleotide sequence ID" value="XM_001325597.1"/>
</dbReference>
<keyword evidence="14" id="KW-0675">Receptor</keyword>
<reference evidence="18" key="1">
    <citation type="submission" date="2006-10" db="EMBL/GenBank/DDBJ databases">
        <authorList>
            <person name="Amadeo P."/>
            <person name="Zhao Q."/>
            <person name="Wortman J."/>
            <person name="Fraser-Liggett C."/>
            <person name="Carlton J."/>
        </authorList>
    </citation>
    <scope>NUCLEOTIDE SEQUENCE</scope>
    <source>
        <strain evidence="18">G3</strain>
    </source>
</reference>
<evidence type="ECO:0000256" key="8">
    <source>
        <dbReference type="ARBA" id="ARBA00022777"/>
    </source>
</evidence>
<dbReference type="EC" id="2.7.10.1" evidence="2"/>
<keyword evidence="13" id="KW-1015">Disulfide bond</keyword>
<gene>
    <name evidence="18" type="ORF">TVAG_424410</name>
</gene>
<comment type="subcellular location">
    <subcellularLocation>
        <location evidence="1">Cell membrane</location>
        <topology evidence="1">Single-pass type I membrane protein</topology>
    </subcellularLocation>
</comment>
<keyword evidence="15" id="KW-0325">Glycoprotein</keyword>
<keyword evidence="12" id="KW-0829">Tyrosine-protein kinase</keyword>
<dbReference type="InterPro" id="IPR055163">
    <property type="entry name" value="ALK/LTK-like_GRD"/>
</dbReference>
<keyword evidence="11" id="KW-0472">Membrane</keyword>
<evidence type="ECO:0000256" key="11">
    <source>
        <dbReference type="ARBA" id="ARBA00023136"/>
    </source>
</evidence>
<evidence type="ECO:0000256" key="2">
    <source>
        <dbReference type="ARBA" id="ARBA00011902"/>
    </source>
</evidence>
<evidence type="ECO:0000256" key="15">
    <source>
        <dbReference type="ARBA" id="ARBA00023180"/>
    </source>
</evidence>
<evidence type="ECO:0000256" key="3">
    <source>
        <dbReference type="ARBA" id="ARBA00022475"/>
    </source>
</evidence>
<dbReference type="VEuPathDB" id="TrichDB:TVAGG3_0304480"/>
<proteinExistence type="predicted"/>
<keyword evidence="7" id="KW-0547">Nucleotide-binding</keyword>
<evidence type="ECO:0000256" key="1">
    <source>
        <dbReference type="ARBA" id="ARBA00004251"/>
    </source>
</evidence>
<evidence type="ECO:0000256" key="12">
    <source>
        <dbReference type="ARBA" id="ARBA00023137"/>
    </source>
</evidence>
<feature type="compositionally biased region" description="Polar residues" evidence="16">
    <location>
        <begin position="245"/>
        <end position="258"/>
    </location>
</feature>
<evidence type="ECO:0000256" key="4">
    <source>
        <dbReference type="ARBA" id="ARBA00022679"/>
    </source>
</evidence>
<keyword evidence="19" id="KW-1185">Reference proteome</keyword>
<keyword evidence="10" id="KW-1133">Transmembrane helix</keyword>
<evidence type="ECO:0000256" key="7">
    <source>
        <dbReference type="ARBA" id="ARBA00022741"/>
    </source>
</evidence>
<accession>A2E1T0</accession>
<dbReference type="GO" id="GO:0005886">
    <property type="term" value="C:plasma membrane"/>
    <property type="evidence" value="ECO:0007669"/>
    <property type="project" value="UniProtKB-SubCell"/>
</dbReference>
<protein>
    <recommendedName>
        <fullName evidence="2">receptor protein-tyrosine kinase</fullName>
        <ecNumber evidence="2">2.7.10.1</ecNumber>
    </recommendedName>
</protein>
<reference evidence="18" key="2">
    <citation type="journal article" date="2007" name="Science">
        <title>Draft genome sequence of the sexually transmitted pathogen Trichomonas vaginalis.</title>
        <authorList>
            <person name="Carlton J.M."/>
            <person name="Hirt R.P."/>
            <person name="Silva J.C."/>
            <person name="Delcher A.L."/>
            <person name="Schatz M."/>
            <person name="Zhao Q."/>
            <person name="Wortman J.R."/>
            <person name="Bidwell S.L."/>
            <person name="Alsmark U.C.M."/>
            <person name="Besteiro S."/>
            <person name="Sicheritz-Ponten T."/>
            <person name="Noel C.J."/>
            <person name="Dacks J.B."/>
            <person name="Foster P.G."/>
            <person name="Simillion C."/>
            <person name="Van de Peer Y."/>
            <person name="Miranda-Saavedra D."/>
            <person name="Barton G.J."/>
            <person name="Westrop G.D."/>
            <person name="Mueller S."/>
            <person name="Dessi D."/>
            <person name="Fiori P.L."/>
            <person name="Ren Q."/>
            <person name="Paulsen I."/>
            <person name="Zhang H."/>
            <person name="Bastida-Corcuera F.D."/>
            <person name="Simoes-Barbosa A."/>
            <person name="Brown M.T."/>
            <person name="Hayes R.D."/>
            <person name="Mukherjee M."/>
            <person name="Okumura C.Y."/>
            <person name="Schneider R."/>
            <person name="Smith A.J."/>
            <person name="Vanacova S."/>
            <person name="Villalvazo M."/>
            <person name="Haas B.J."/>
            <person name="Pertea M."/>
            <person name="Feldblyum T.V."/>
            <person name="Utterback T.R."/>
            <person name="Shu C.L."/>
            <person name="Osoegawa K."/>
            <person name="de Jong P.J."/>
            <person name="Hrdy I."/>
            <person name="Horvathova L."/>
            <person name="Zubacova Z."/>
            <person name="Dolezal P."/>
            <person name="Malik S.B."/>
            <person name="Logsdon J.M. Jr."/>
            <person name="Henze K."/>
            <person name="Gupta A."/>
            <person name="Wang C.C."/>
            <person name="Dunne R.L."/>
            <person name="Upcroft J.A."/>
            <person name="Upcroft P."/>
            <person name="White O."/>
            <person name="Salzberg S.L."/>
            <person name="Tang P."/>
            <person name="Chiu C.-H."/>
            <person name="Lee Y.-S."/>
            <person name="Embley T.M."/>
            <person name="Coombs G.H."/>
            <person name="Mottram J.C."/>
            <person name="Tachezy J."/>
            <person name="Fraser-Liggett C.M."/>
            <person name="Johnson P.J."/>
        </authorList>
    </citation>
    <scope>NUCLEOTIDE SEQUENCE [LARGE SCALE GENOMIC DNA]</scope>
    <source>
        <strain evidence="18">G3</strain>
    </source>
</reference>
<dbReference type="InParanoid" id="A2E1T0"/>
<evidence type="ECO:0000256" key="10">
    <source>
        <dbReference type="ARBA" id="ARBA00022989"/>
    </source>
</evidence>
<dbReference type="KEGG" id="tva:4771387"/>
<evidence type="ECO:0000256" key="14">
    <source>
        <dbReference type="ARBA" id="ARBA00023170"/>
    </source>
</evidence>
<keyword evidence="8" id="KW-0418">Kinase</keyword>
<dbReference type="AlphaFoldDB" id="A2E1T0"/>
<dbReference type="VEuPathDB" id="TrichDB:TVAG_424410"/>
<evidence type="ECO:0000256" key="13">
    <source>
        <dbReference type="ARBA" id="ARBA00023157"/>
    </source>
</evidence>
<feature type="domain" description="ALK/LTK-like glycine-rich" evidence="17">
    <location>
        <begin position="40"/>
        <end position="346"/>
    </location>
</feature>
<evidence type="ECO:0000256" key="16">
    <source>
        <dbReference type="SAM" id="MobiDB-lite"/>
    </source>
</evidence>
<feature type="region of interest" description="Disordered" evidence="16">
    <location>
        <begin position="190"/>
        <end position="209"/>
    </location>
</feature>
<evidence type="ECO:0000256" key="9">
    <source>
        <dbReference type="ARBA" id="ARBA00022840"/>
    </source>
</evidence>
<dbReference type="GO" id="GO:0005524">
    <property type="term" value="F:ATP binding"/>
    <property type="evidence" value="ECO:0007669"/>
    <property type="project" value="UniProtKB-KW"/>
</dbReference>
<keyword evidence="5" id="KW-0812">Transmembrane</keyword>
<evidence type="ECO:0000313" key="19">
    <source>
        <dbReference type="Proteomes" id="UP000001542"/>
    </source>
</evidence>
<keyword evidence="9" id="KW-0067">ATP-binding</keyword>
<feature type="region of interest" description="Disordered" evidence="16">
    <location>
        <begin position="245"/>
        <end position="266"/>
    </location>
</feature>
<evidence type="ECO:0000259" key="17">
    <source>
        <dbReference type="Pfam" id="PF12810"/>
    </source>
</evidence>
<organism evidence="18 19">
    <name type="scientific">Trichomonas vaginalis (strain ATCC PRA-98 / G3)</name>
    <dbReference type="NCBI Taxonomy" id="412133"/>
    <lineage>
        <taxon>Eukaryota</taxon>
        <taxon>Metamonada</taxon>
        <taxon>Parabasalia</taxon>
        <taxon>Trichomonadida</taxon>
        <taxon>Trichomonadidae</taxon>
        <taxon>Trichomonas</taxon>
    </lineage>
</organism>
<dbReference type="EMBL" id="DS113286">
    <property type="protein sequence ID" value="EAY13409.1"/>
    <property type="molecule type" value="Genomic_DNA"/>
</dbReference>
<dbReference type="Proteomes" id="UP000001542">
    <property type="component" value="Unassembled WGS sequence"/>
</dbReference>
<evidence type="ECO:0000256" key="6">
    <source>
        <dbReference type="ARBA" id="ARBA00022729"/>
    </source>
</evidence>
<keyword evidence="6" id="KW-0732">Signal</keyword>
<sequence length="375" mass="40282">MIKYSLYNESHYEAKLKVTEIRNKYVFEYPCENNHDCTDYVITFSPGVYKLELYGASGGSSTGHVSLYRYPNGSCIEDRIVESVKGNVKCLQQSSLGGAGAYISGTIYLSNETIAYATIGGRGIYKYKINERNTLACYAKENMTEGGYGGGGYGGNLYPEGVGSGGGQTAVKFVKNDLWHRVIVSGAGGGSDNRAGTLHQQDDGSGGSGGLVGQGWYTDGLYYSNYLANSTFGFSFGSGESAQLKKTLNPNGVQNPGGQSDRPGSGSGWFGGFSSQHGNGGSGGGSSWILSKDAIIPEIDLDSYDSFYNFLGTSKYAFTKADYLFHNAIDASGIWEGNGKLVITILNFVNCPTVCVCYRQNFMSSIYVFILMYDS</sequence>
<dbReference type="GO" id="GO:0004714">
    <property type="term" value="F:transmembrane receptor protein tyrosine kinase activity"/>
    <property type="evidence" value="ECO:0007669"/>
    <property type="project" value="UniProtKB-EC"/>
</dbReference>
<name>A2E1T0_TRIV3</name>
<evidence type="ECO:0000313" key="18">
    <source>
        <dbReference type="EMBL" id="EAY13409.1"/>
    </source>
</evidence>